<gene>
    <name evidence="2" type="ordered locus">Isova_2629</name>
</gene>
<accession>F6FTW1</accession>
<keyword evidence="1" id="KW-0732">Signal</keyword>
<feature type="signal peptide" evidence="1">
    <location>
        <begin position="1"/>
        <end position="28"/>
    </location>
</feature>
<keyword evidence="3" id="KW-1185">Reference proteome</keyword>
<dbReference type="HOGENOM" id="CLU_100212_1_0_11"/>
<dbReference type="Proteomes" id="UP000009236">
    <property type="component" value="Chromosome"/>
</dbReference>
<protein>
    <recommendedName>
        <fullName evidence="4">Lipoprotein</fullName>
    </recommendedName>
</protein>
<organism evidence="3">
    <name type="scientific">Isoptericola variabilis (strain 225)</name>
    <dbReference type="NCBI Taxonomy" id="743718"/>
    <lineage>
        <taxon>Bacteria</taxon>
        <taxon>Bacillati</taxon>
        <taxon>Actinomycetota</taxon>
        <taxon>Actinomycetes</taxon>
        <taxon>Micrococcales</taxon>
        <taxon>Promicromonosporaceae</taxon>
        <taxon>Isoptericola</taxon>
    </lineage>
</organism>
<name>F6FTW1_ISOV2</name>
<evidence type="ECO:0000313" key="3">
    <source>
        <dbReference type="Proteomes" id="UP000009236"/>
    </source>
</evidence>
<dbReference type="eggNOG" id="ENOG503411N">
    <property type="taxonomic scope" value="Bacteria"/>
</dbReference>
<evidence type="ECO:0000256" key="1">
    <source>
        <dbReference type="SAM" id="SignalP"/>
    </source>
</evidence>
<dbReference type="KEGG" id="iva:Isova_2629"/>
<feature type="chain" id="PRO_5003336017" description="Lipoprotein" evidence="1">
    <location>
        <begin position="29"/>
        <end position="155"/>
    </location>
</feature>
<reference evidence="2 3" key="1">
    <citation type="submission" date="2011-05" db="EMBL/GenBank/DDBJ databases">
        <title>Complete sequence of Isoptericola variabilis 225.</title>
        <authorList>
            <consortium name="US DOE Joint Genome Institute"/>
            <person name="Lucas S."/>
            <person name="Han J."/>
            <person name="Lapidus A."/>
            <person name="Cheng J.-F."/>
            <person name="Goodwin L."/>
            <person name="Pitluck S."/>
            <person name="Peters L."/>
            <person name="Mikhailova N."/>
            <person name="Zeytun A."/>
            <person name="Han C."/>
            <person name="Tapia R."/>
            <person name="Land M."/>
            <person name="Hauser L."/>
            <person name="Kyrpides N."/>
            <person name="Ivanova N."/>
            <person name="Pagani I."/>
            <person name="Siebers A."/>
            <person name="Allgaier M."/>
            <person name="Thelen M."/>
            <person name="Hugenholtz P."/>
            <person name="Gladden J."/>
            <person name="Woyke T."/>
        </authorList>
    </citation>
    <scope>NUCLEOTIDE SEQUENCE [LARGE SCALE GENOMIC DNA]</scope>
    <source>
        <strain evidence="3">225</strain>
    </source>
</reference>
<evidence type="ECO:0000313" key="2">
    <source>
        <dbReference type="EMBL" id="AEG45332.1"/>
    </source>
</evidence>
<proteinExistence type="predicted"/>
<dbReference type="AlphaFoldDB" id="F6FTW1"/>
<evidence type="ECO:0008006" key="4">
    <source>
        <dbReference type="Google" id="ProtNLM"/>
    </source>
</evidence>
<dbReference type="STRING" id="743718.Isova_2629"/>
<dbReference type="PROSITE" id="PS51257">
    <property type="entry name" value="PROKAR_LIPOPROTEIN"/>
    <property type="match status" value="1"/>
</dbReference>
<dbReference type="RefSeq" id="WP_013839723.1">
    <property type="nucleotide sequence ID" value="NC_015588.1"/>
</dbReference>
<sequence>MSRSARSARPGVVAASVAAGALLLTACAPIITTEPYSPSDGTRVDLDARHRGLNLMVVSEGEGEPGNVFGALTNSSSEPVTFRLEVDGAAPLTVPVEPRQTVTLGTEDGIVATLDAVDTIPGGYLQATLSAGDVSEDFALPVLDGTLPEYADHLP</sequence>
<dbReference type="EMBL" id="CP002810">
    <property type="protein sequence ID" value="AEG45332.1"/>
    <property type="molecule type" value="Genomic_DNA"/>
</dbReference>